<proteinExistence type="predicted"/>
<evidence type="ECO:0000313" key="1">
    <source>
        <dbReference type="EMBL" id="OMF53796.1"/>
    </source>
</evidence>
<gene>
    <name evidence="1" type="ORF">BK138_18445</name>
</gene>
<dbReference type="EMBL" id="MRTP01000004">
    <property type="protein sequence ID" value="OMF53796.1"/>
    <property type="molecule type" value="Genomic_DNA"/>
</dbReference>
<reference evidence="1 2" key="1">
    <citation type="submission" date="2016-11" db="EMBL/GenBank/DDBJ databases">
        <title>Paenibacillus species isolates.</title>
        <authorList>
            <person name="Beno S.M."/>
        </authorList>
    </citation>
    <scope>NUCLEOTIDE SEQUENCE [LARGE SCALE GENOMIC DNA]</scope>
    <source>
        <strain evidence="1 2">FSL R5-0378</strain>
    </source>
</reference>
<organism evidence="1 2">
    <name type="scientific">Paenibacillus rhizosphaerae</name>
    <dbReference type="NCBI Taxonomy" id="297318"/>
    <lineage>
        <taxon>Bacteria</taxon>
        <taxon>Bacillati</taxon>
        <taxon>Bacillota</taxon>
        <taxon>Bacilli</taxon>
        <taxon>Bacillales</taxon>
        <taxon>Paenibacillaceae</taxon>
        <taxon>Paenibacillus</taxon>
    </lineage>
</organism>
<dbReference type="STRING" id="297318.BK138_18445"/>
<dbReference type="Proteomes" id="UP000187172">
    <property type="component" value="Unassembled WGS sequence"/>
</dbReference>
<sequence>MKLVEMKKQAFDALTDAELVLACTEPAVSALQGKEGADKASVIRSLHPDQQQVFMIRLLYPACHSEPDFQAWIRYLLDTPGYWQGVQGGLHFLGETELIRMLDKAKEAIEGHVPLSRTNAAIPHSEISPLYEQFQSAFDDTMQRISRYIRSHPGSFVQFVSSNAQSAQPWNGGGC</sequence>
<comment type="caution">
    <text evidence="1">The sequence shown here is derived from an EMBL/GenBank/DDBJ whole genome shotgun (WGS) entry which is preliminary data.</text>
</comment>
<dbReference type="RefSeq" id="WP_076171577.1">
    <property type="nucleotide sequence ID" value="NZ_MRTP01000004.1"/>
</dbReference>
<evidence type="ECO:0000313" key="2">
    <source>
        <dbReference type="Proteomes" id="UP000187172"/>
    </source>
</evidence>
<name>A0A1R1EPN7_9BACL</name>
<protein>
    <recommendedName>
        <fullName evidence="3">DUF4375 domain-containing protein</fullName>
    </recommendedName>
</protein>
<accession>A0A1R1EPN7</accession>
<evidence type="ECO:0008006" key="3">
    <source>
        <dbReference type="Google" id="ProtNLM"/>
    </source>
</evidence>
<keyword evidence="2" id="KW-1185">Reference proteome</keyword>
<dbReference type="AlphaFoldDB" id="A0A1R1EPN7"/>